<dbReference type="PROSITE" id="PS00237">
    <property type="entry name" value="G_PROTEIN_RECEP_F1_1"/>
    <property type="match status" value="1"/>
</dbReference>
<evidence type="ECO:0000256" key="4">
    <source>
        <dbReference type="ARBA" id="ARBA00022989"/>
    </source>
</evidence>
<keyword evidence="3 6" id="KW-0812">Transmembrane</keyword>
<keyword evidence="5 7" id="KW-0472">Membrane</keyword>
<keyword evidence="6" id="KW-0675">Receptor</keyword>
<dbReference type="PRINTS" id="PR00237">
    <property type="entry name" value="GPCRRHODOPSN"/>
</dbReference>
<keyword evidence="6" id="KW-0807">Transducer</keyword>
<comment type="similarity">
    <text evidence="6">Belongs to the G-protein coupled receptor 1 family.</text>
</comment>
<dbReference type="PROSITE" id="PS50262">
    <property type="entry name" value="G_PROTEIN_RECEP_F1_2"/>
    <property type="match status" value="1"/>
</dbReference>
<evidence type="ECO:0000256" key="7">
    <source>
        <dbReference type="SAM" id="Phobius"/>
    </source>
</evidence>
<feature type="transmembrane region" description="Helical" evidence="7">
    <location>
        <begin position="186"/>
        <end position="210"/>
    </location>
</feature>
<protein>
    <recommendedName>
        <fullName evidence="8">G-protein coupled receptors family 1 profile domain-containing protein</fullName>
    </recommendedName>
</protein>
<organism evidence="9 10">
    <name type="scientific">Porites evermanni</name>
    <dbReference type="NCBI Taxonomy" id="104178"/>
    <lineage>
        <taxon>Eukaryota</taxon>
        <taxon>Metazoa</taxon>
        <taxon>Cnidaria</taxon>
        <taxon>Anthozoa</taxon>
        <taxon>Hexacorallia</taxon>
        <taxon>Scleractinia</taxon>
        <taxon>Fungiina</taxon>
        <taxon>Poritidae</taxon>
        <taxon>Porites</taxon>
    </lineage>
</organism>
<evidence type="ECO:0000313" key="9">
    <source>
        <dbReference type="EMBL" id="CAH3154043.1"/>
    </source>
</evidence>
<accession>A0ABN8PZE8</accession>
<feature type="transmembrane region" description="Helical" evidence="7">
    <location>
        <begin position="156"/>
        <end position="174"/>
    </location>
</feature>
<keyword evidence="4 7" id="KW-1133">Transmembrane helix</keyword>
<dbReference type="EMBL" id="CALNXI010001069">
    <property type="protein sequence ID" value="CAH3154043.1"/>
    <property type="molecule type" value="Genomic_DNA"/>
</dbReference>
<dbReference type="PANTHER" id="PTHR22750">
    <property type="entry name" value="G-PROTEIN COUPLED RECEPTOR"/>
    <property type="match status" value="1"/>
</dbReference>
<proteinExistence type="inferred from homology"/>
<reference evidence="9 10" key="1">
    <citation type="submission" date="2022-05" db="EMBL/GenBank/DDBJ databases">
        <authorList>
            <consortium name="Genoscope - CEA"/>
            <person name="William W."/>
        </authorList>
    </citation>
    <scope>NUCLEOTIDE SEQUENCE [LARGE SCALE GENOMIC DNA]</scope>
</reference>
<dbReference type="InterPro" id="IPR017452">
    <property type="entry name" value="GPCR_Rhodpsn_7TM"/>
</dbReference>
<dbReference type="SUPFAM" id="SSF81321">
    <property type="entry name" value="Family A G protein-coupled receptor-like"/>
    <property type="match status" value="1"/>
</dbReference>
<evidence type="ECO:0000259" key="8">
    <source>
        <dbReference type="PROSITE" id="PS50262"/>
    </source>
</evidence>
<comment type="subcellular location">
    <subcellularLocation>
        <location evidence="1">Cell membrane</location>
        <topology evidence="1">Multi-pass membrane protein</topology>
    </subcellularLocation>
</comment>
<sequence length="321" mass="35966">MNSNATSQVARTVRGCEVIPLGTFDHTTQEAYGWLVFITVTTIITCPISTGLNTLIMIAVKTKHRVKTKSNIALSSFPSTDTVMGVTGQPLFISWVIAELQGNTSSTYCARIQLARMALRVLGVASLFHLAMVNVERYIAIKHSLRYETLVTETRLIGVSAVLWIITTLLQLTVPADSIDNDDNNYVIVDTGIMFLCIATIFFCQVVLYFEIRRHEKEIASQQVSVEAREKFMKEKKAFKLTTTILFFLMLSYLPLIASRLLVSKLVITSVNSAYFAFFTGVFTACSNSLLNPIMYCVRMQQFRVALKEIVLRKSNIQAVN</sequence>
<keyword evidence="10" id="KW-1185">Reference proteome</keyword>
<dbReference type="InterPro" id="IPR000276">
    <property type="entry name" value="GPCR_Rhodpsn"/>
</dbReference>
<dbReference type="Proteomes" id="UP001159427">
    <property type="component" value="Unassembled WGS sequence"/>
</dbReference>
<feature type="transmembrane region" description="Helical" evidence="7">
    <location>
        <begin position="241"/>
        <end position="263"/>
    </location>
</feature>
<feature type="transmembrane region" description="Helical" evidence="7">
    <location>
        <begin position="275"/>
        <end position="298"/>
    </location>
</feature>
<name>A0ABN8PZE8_9CNID</name>
<evidence type="ECO:0000256" key="6">
    <source>
        <dbReference type="RuleBase" id="RU000688"/>
    </source>
</evidence>
<dbReference type="CDD" id="cd00637">
    <property type="entry name" value="7tm_classA_rhodopsin-like"/>
    <property type="match status" value="1"/>
</dbReference>
<keyword evidence="2" id="KW-1003">Cell membrane</keyword>
<feature type="transmembrane region" description="Helical" evidence="7">
    <location>
        <begin position="31"/>
        <end position="60"/>
    </location>
</feature>
<evidence type="ECO:0000256" key="5">
    <source>
        <dbReference type="ARBA" id="ARBA00023136"/>
    </source>
</evidence>
<dbReference type="Gene3D" id="1.20.1070.10">
    <property type="entry name" value="Rhodopsin 7-helix transmembrane proteins"/>
    <property type="match status" value="1"/>
</dbReference>
<gene>
    <name evidence="9" type="ORF">PEVE_00001274</name>
</gene>
<comment type="caution">
    <text evidence="9">The sequence shown here is derived from an EMBL/GenBank/DDBJ whole genome shotgun (WGS) entry which is preliminary data.</text>
</comment>
<keyword evidence="6" id="KW-0297">G-protein coupled receptor</keyword>
<evidence type="ECO:0000256" key="1">
    <source>
        <dbReference type="ARBA" id="ARBA00004651"/>
    </source>
</evidence>
<evidence type="ECO:0000256" key="2">
    <source>
        <dbReference type="ARBA" id="ARBA00022475"/>
    </source>
</evidence>
<feature type="domain" description="G-protein coupled receptors family 1 profile" evidence="8">
    <location>
        <begin position="52"/>
        <end position="296"/>
    </location>
</feature>
<evidence type="ECO:0000256" key="3">
    <source>
        <dbReference type="ARBA" id="ARBA00022692"/>
    </source>
</evidence>
<dbReference type="Pfam" id="PF00001">
    <property type="entry name" value="7tm_1"/>
    <property type="match status" value="1"/>
</dbReference>
<evidence type="ECO:0000313" key="10">
    <source>
        <dbReference type="Proteomes" id="UP001159427"/>
    </source>
</evidence>